<dbReference type="SFLD" id="SFLDS00029">
    <property type="entry name" value="Radical_SAM"/>
    <property type="match status" value="1"/>
</dbReference>
<dbReference type="NCBIfam" id="TIGR04085">
    <property type="entry name" value="rSAM_more_4Fe4S"/>
    <property type="match status" value="1"/>
</dbReference>
<dbReference type="PANTHER" id="PTHR43273:SF3">
    <property type="entry name" value="ANAEROBIC SULFATASE-MATURATING ENZYME HOMOLOG ASLB-RELATED"/>
    <property type="match status" value="1"/>
</dbReference>
<dbReference type="InterPro" id="IPR058240">
    <property type="entry name" value="rSAM_sf"/>
</dbReference>
<protein>
    <recommendedName>
        <fullName evidence="8">Radical SAM core domain-containing protein</fullName>
    </recommendedName>
</protein>
<accession>A0A1G6NI65</accession>
<gene>
    <name evidence="9" type="ORF">SAMN04487864_11412</name>
</gene>
<keyword evidence="10" id="KW-1185">Reference proteome</keyword>
<evidence type="ECO:0000256" key="4">
    <source>
        <dbReference type="ARBA" id="ARBA00023004"/>
    </source>
</evidence>
<evidence type="ECO:0000259" key="8">
    <source>
        <dbReference type="PROSITE" id="PS51918"/>
    </source>
</evidence>
<dbReference type="Proteomes" id="UP000198943">
    <property type="component" value="Unassembled WGS sequence"/>
</dbReference>
<keyword evidence="2" id="KW-0949">S-adenosyl-L-methionine</keyword>
<reference evidence="10" key="1">
    <citation type="submission" date="2016-10" db="EMBL/GenBank/DDBJ databases">
        <authorList>
            <person name="Varghese N."/>
            <person name="Submissions S."/>
        </authorList>
    </citation>
    <scope>NUCLEOTIDE SEQUENCE [LARGE SCALE GENOMIC DNA]</scope>
    <source>
        <strain evidence="10">DSM 11005</strain>
    </source>
</reference>
<evidence type="ECO:0000256" key="5">
    <source>
        <dbReference type="ARBA" id="ARBA00023014"/>
    </source>
</evidence>
<proteinExistence type="inferred from homology"/>
<dbReference type="InterPro" id="IPR023885">
    <property type="entry name" value="4Fe4S-binding_SPASM_dom"/>
</dbReference>
<evidence type="ECO:0000256" key="6">
    <source>
        <dbReference type="ARBA" id="ARBA00023601"/>
    </source>
</evidence>
<comment type="similarity">
    <text evidence="6">Belongs to the radical SAM superfamily. Anaerobic sulfatase-maturating enzyme family.</text>
</comment>
<dbReference type="RefSeq" id="WP_176760521.1">
    <property type="nucleotide sequence ID" value="NZ_FMYW01000014.1"/>
</dbReference>
<sequence length="539" mass="60339">MRVSSYEIILPLIGKDDKVIEGKALLVNGLYGALDVVDEATASKLREERFREIPFALRERLMQRGHITRKDEAGELADAQLLGRVWRKLIGHSGRGPVILPTYNCNFRCPYCFERHRLTRGQEWLGHEMNPEMVDAVFAALQKQREQGHKVNSCSLYGGEPLLKENMATVRNICEHARDMGLASPTAITNGYDLDAYIDLLEEFGFSHLQVTIDGVGELNDRRRLHRDGVPTYDRILKNVALALEHGVDISLRVNVNGENIGGIKALIDDLTARGLHEASREERIQADKEAREAEKAGKPRPKRKGFFSYYFKAVSEDRNSPTKVTEQQVMDAIIAAGIPPMDAIEKQSQYSMPMQGLYAAMKKEDFPSFSPAFCGSEQGMLVIGPDGLIYPCWDLVAMEEDAVGFTDEATGRFFFNFGKAKWRTRTSDLMKPCQTCPYIFICRGGCAPEAKRVHGSYFRENCGEAKEIFAFVAPRVVGAKWEETGEDELSISLAGPLARLTEAERETLMTATHEKEMFAIINEAGLLPDVASEEMQKA</sequence>
<dbReference type="InterPro" id="IPR023867">
    <property type="entry name" value="Sulphatase_maturase_rSAM"/>
</dbReference>
<dbReference type="SUPFAM" id="SSF102114">
    <property type="entry name" value="Radical SAM enzymes"/>
    <property type="match status" value="1"/>
</dbReference>
<evidence type="ECO:0000256" key="7">
    <source>
        <dbReference type="SAM" id="MobiDB-lite"/>
    </source>
</evidence>
<keyword evidence="4" id="KW-0408">Iron</keyword>
<evidence type="ECO:0000256" key="2">
    <source>
        <dbReference type="ARBA" id="ARBA00022691"/>
    </source>
</evidence>
<dbReference type="Gene3D" id="3.20.20.70">
    <property type="entry name" value="Aldolase class I"/>
    <property type="match status" value="1"/>
</dbReference>
<evidence type="ECO:0000313" key="9">
    <source>
        <dbReference type="EMBL" id="SDC67660.1"/>
    </source>
</evidence>
<feature type="region of interest" description="Disordered" evidence="7">
    <location>
        <begin position="279"/>
        <end position="301"/>
    </location>
</feature>
<organism evidence="9 10">
    <name type="scientific">Succiniclasticum ruminis</name>
    <dbReference type="NCBI Taxonomy" id="40841"/>
    <lineage>
        <taxon>Bacteria</taxon>
        <taxon>Bacillati</taxon>
        <taxon>Bacillota</taxon>
        <taxon>Negativicutes</taxon>
        <taxon>Acidaminococcales</taxon>
        <taxon>Acidaminococcaceae</taxon>
        <taxon>Succiniclasticum</taxon>
    </lineage>
</organism>
<evidence type="ECO:0000256" key="1">
    <source>
        <dbReference type="ARBA" id="ARBA00001966"/>
    </source>
</evidence>
<dbReference type="PANTHER" id="PTHR43273">
    <property type="entry name" value="ANAEROBIC SULFATASE-MATURATING ENZYME HOMOLOG ASLB-RELATED"/>
    <property type="match status" value="1"/>
</dbReference>
<feature type="compositionally biased region" description="Basic and acidic residues" evidence="7">
    <location>
        <begin position="279"/>
        <end position="298"/>
    </location>
</feature>
<evidence type="ECO:0000256" key="3">
    <source>
        <dbReference type="ARBA" id="ARBA00022723"/>
    </source>
</evidence>
<feature type="domain" description="Radical SAM core" evidence="8">
    <location>
        <begin position="92"/>
        <end position="313"/>
    </location>
</feature>
<dbReference type="UniPathway" id="UPA00782"/>
<dbReference type="EMBL" id="FMYW01000014">
    <property type="protein sequence ID" value="SDC67660.1"/>
    <property type="molecule type" value="Genomic_DNA"/>
</dbReference>
<dbReference type="GO" id="GO:0016491">
    <property type="term" value="F:oxidoreductase activity"/>
    <property type="evidence" value="ECO:0007669"/>
    <property type="project" value="InterPro"/>
</dbReference>
<evidence type="ECO:0000313" key="10">
    <source>
        <dbReference type="Proteomes" id="UP000198943"/>
    </source>
</evidence>
<dbReference type="InterPro" id="IPR013785">
    <property type="entry name" value="Aldolase_TIM"/>
</dbReference>
<dbReference type="SFLD" id="SFLDG01067">
    <property type="entry name" value="SPASM/twitch_domain_containing"/>
    <property type="match status" value="1"/>
</dbReference>
<comment type="cofactor">
    <cofactor evidence="1">
        <name>[4Fe-4S] cluster</name>
        <dbReference type="ChEBI" id="CHEBI:49883"/>
    </cofactor>
</comment>
<keyword evidence="3" id="KW-0479">Metal-binding</keyword>
<dbReference type="InterPro" id="IPR007197">
    <property type="entry name" value="rSAM"/>
</dbReference>
<dbReference type="PROSITE" id="PS51918">
    <property type="entry name" value="RADICAL_SAM"/>
    <property type="match status" value="1"/>
</dbReference>
<dbReference type="AlphaFoldDB" id="A0A1G6NI65"/>
<name>A0A1G6NI65_9FIRM</name>
<dbReference type="GO" id="GO:0051536">
    <property type="term" value="F:iron-sulfur cluster binding"/>
    <property type="evidence" value="ECO:0007669"/>
    <property type="project" value="UniProtKB-KW"/>
</dbReference>
<dbReference type="Pfam" id="PF04055">
    <property type="entry name" value="Radical_SAM"/>
    <property type="match status" value="1"/>
</dbReference>
<keyword evidence="5" id="KW-0411">Iron-sulfur</keyword>
<dbReference type="GO" id="GO:0046872">
    <property type="term" value="F:metal ion binding"/>
    <property type="evidence" value="ECO:0007669"/>
    <property type="project" value="UniProtKB-KW"/>
</dbReference>
<dbReference type="CDD" id="cd01335">
    <property type="entry name" value="Radical_SAM"/>
    <property type="match status" value="1"/>
</dbReference>